<protein>
    <submittedName>
        <fullName evidence="1">Uncharacterized protein</fullName>
    </submittedName>
</protein>
<reference evidence="1" key="1">
    <citation type="submission" date="2018-02" db="EMBL/GenBank/DDBJ databases">
        <title>Rhizophora mucronata_Transcriptome.</title>
        <authorList>
            <person name="Meera S.P."/>
            <person name="Sreeshan A."/>
            <person name="Augustine A."/>
        </authorList>
    </citation>
    <scope>NUCLEOTIDE SEQUENCE</scope>
    <source>
        <tissue evidence="1">Leaf</tissue>
    </source>
</reference>
<name>A0A2P2PNN2_RHIMU</name>
<accession>A0A2P2PNN2</accession>
<sequence>MVGCMNMVACVL</sequence>
<evidence type="ECO:0000313" key="1">
    <source>
        <dbReference type="EMBL" id="MBX56229.1"/>
    </source>
</evidence>
<organism evidence="1">
    <name type="scientific">Rhizophora mucronata</name>
    <name type="common">Asiatic mangrove</name>
    <dbReference type="NCBI Taxonomy" id="61149"/>
    <lineage>
        <taxon>Eukaryota</taxon>
        <taxon>Viridiplantae</taxon>
        <taxon>Streptophyta</taxon>
        <taxon>Embryophyta</taxon>
        <taxon>Tracheophyta</taxon>
        <taxon>Spermatophyta</taxon>
        <taxon>Magnoliopsida</taxon>
        <taxon>eudicotyledons</taxon>
        <taxon>Gunneridae</taxon>
        <taxon>Pentapetalae</taxon>
        <taxon>rosids</taxon>
        <taxon>fabids</taxon>
        <taxon>Malpighiales</taxon>
        <taxon>Rhizophoraceae</taxon>
        <taxon>Rhizophora</taxon>
    </lineage>
</organism>
<dbReference type="EMBL" id="GGEC01075745">
    <property type="protein sequence ID" value="MBX56229.1"/>
    <property type="molecule type" value="Transcribed_RNA"/>
</dbReference>
<proteinExistence type="predicted"/>